<comment type="caution">
    <text evidence="2">The sequence shown here is derived from an EMBL/GenBank/DDBJ whole genome shotgun (WGS) entry which is preliminary data.</text>
</comment>
<evidence type="ECO:0008006" key="4">
    <source>
        <dbReference type="Google" id="ProtNLM"/>
    </source>
</evidence>
<name>A0ABP9H4S4_9FLAO</name>
<dbReference type="Proteomes" id="UP001501692">
    <property type="component" value="Unassembled WGS sequence"/>
</dbReference>
<keyword evidence="1" id="KW-0812">Transmembrane</keyword>
<evidence type="ECO:0000256" key="1">
    <source>
        <dbReference type="SAM" id="Phobius"/>
    </source>
</evidence>
<dbReference type="EMBL" id="BAABJK010000003">
    <property type="protein sequence ID" value="GAA4960254.1"/>
    <property type="molecule type" value="Genomic_DNA"/>
</dbReference>
<keyword evidence="1" id="KW-1133">Transmembrane helix</keyword>
<evidence type="ECO:0000313" key="2">
    <source>
        <dbReference type="EMBL" id="GAA4960254.1"/>
    </source>
</evidence>
<accession>A0ABP9H4S4</accession>
<keyword evidence="3" id="KW-1185">Reference proteome</keyword>
<protein>
    <recommendedName>
        <fullName evidence="4">DUF4157 domain-containing protein</fullName>
    </recommendedName>
</protein>
<evidence type="ECO:0000313" key="3">
    <source>
        <dbReference type="Proteomes" id="UP001501692"/>
    </source>
</evidence>
<sequence>MIFDLFNVMVFISKYLIPKGYNGLTIFPFIFLKRKALKQDSVLVNHERIHLKQQLELFVLAFYLCYFIEFLIRLIRYKNWNKAYKNISFEREAYSNEFNLEYLESRPIWAFLKYLRSHEI</sequence>
<gene>
    <name evidence="2" type="ORF">GCM10023315_05200</name>
</gene>
<keyword evidence="1" id="KW-0472">Membrane</keyword>
<reference evidence="3" key="1">
    <citation type="journal article" date="2019" name="Int. J. Syst. Evol. Microbiol.">
        <title>The Global Catalogue of Microorganisms (GCM) 10K type strain sequencing project: providing services to taxonomists for standard genome sequencing and annotation.</title>
        <authorList>
            <consortium name="The Broad Institute Genomics Platform"/>
            <consortium name="The Broad Institute Genome Sequencing Center for Infectious Disease"/>
            <person name="Wu L."/>
            <person name="Ma J."/>
        </authorList>
    </citation>
    <scope>NUCLEOTIDE SEQUENCE [LARGE SCALE GENOMIC DNA]</scope>
    <source>
        <strain evidence="3">JCM 18287</strain>
    </source>
</reference>
<proteinExistence type="predicted"/>
<feature type="transmembrane region" description="Helical" evidence="1">
    <location>
        <begin position="57"/>
        <end position="75"/>
    </location>
</feature>
<organism evidence="2 3">
    <name type="scientific">Algibacter aquimarinus</name>
    <dbReference type="NCBI Taxonomy" id="1136748"/>
    <lineage>
        <taxon>Bacteria</taxon>
        <taxon>Pseudomonadati</taxon>
        <taxon>Bacteroidota</taxon>
        <taxon>Flavobacteriia</taxon>
        <taxon>Flavobacteriales</taxon>
        <taxon>Flavobacteriaceae</taxon>
        <taxon>Algibacter</taxon>
    </lineage>
</organism>